<dbReference type="Gene3D" id="3.30.40.10">
    <property type="entry name" value="Zinc/RING finger domain, C3HC4 (zinc finger)"/>
    <property type="match status" value="1"/>
</dbReference>
<dbReference type="PANTHER" id="PTHR15710">
    <property type="entry name" value="E3 UBIQUITIN-PROTEIN LIGASE PRAJA"/>
    <property type="match status" value="1"/>
</dbReference>
<dbReference type="STRING" id="4615.A0A199UUB4"/>
<evidence type="ECO:0000256" key="2">
    <source>
        <dbReference type="ARBA" id="ARBA00022771"/>
    </source>
</evidence>
<dbReference type="PANTHER" id="PTHR15710:SF114">
    <property type="entry name" value="RING-TYPE E3 UBIQUITIN TRANSFERASE"/>
    <property type="match status" value="1"/>
</dbReference>
<dbReference type="GO" id="GO:0016567">
    <property type="term" value="P:protein ubiquitination"/>
    <property type="evidence" value="ECO:0007669"/>
    <property type="project" value="TreeGrafter"/>
</dbReference>
<dbReference type="GO" id="GO:0005737">
    <property type="term" value="C:cytoplasm"/>
    <property type="evidence" value="ECO:0007669"/>
    <property type="project" value="TreeGrafter"/>
</dbReference>
<dbReference type="SUPFAM" id="SSF57850">
    <property type="entry name" value="RING/U-box"/>
    <property type="match status" value="1"/>
</dbReference>
<evidence type="ECO:0000256" key="1">
    <source>
        <dbReference type="ARBA" id="ARBA00022723"/>
    </source>
</evidence>
<evidence type="ECO:0000313" key="6">
    <source>
        <dbReference type="EMBL" id="OAY68354.1"/>
    </source>
</evidence>
<evidence type="ECO:0000256" key="3">
    <source>
        <dbReference type="ARBA" id="ARBA00022833"/>
    </source>
</evidence>
<gene>
    <name evidence="6" type="ORF">ACMD2_25617</name>
</gene>
<comment type="caution">
    <text evidence="6">The sequence shown here is derived from an EMBL/GenBank/DDBJ whole genome shotgun (WGS) entry which is preliminary data.</text>
</comment>
<dbReference type="InterPro" id="IPR013083">
    <property type="entry name" value="Znf_RING/FYVE/PHD"/>
</dbReference>
<reference evidence="6 7" key="1">
    <citation type="journal article" date="2016" name="DNA Res.">
        <title>The draft genome of MD-2 pineapple using hybrid error correction of long reads.</title>
        <authorList>
            <person name="Redwan R.M."/>
            <person name="Saidin A."/>
            <person name="Kumar S.V."/>
        </authorList>
    </citation>
    <scope>NUCLEOTIDE SEQUENCE [LARGE SCALE GENOMIC DNA]</scope>
    <source>
        <strain evidence="7">cv. MD2</strain>
        <tissue evidence="6">Leaf</tissue>
    </source>
</reference>
<keyword evidence="2 4" id="KW-0863">Zinc-finger</keyword>
<name>A0A199UUB4_ANACO</name>
<evidence type="ECO:0000259" key="5">
    <source>
        <dbReference type="PROSITE" id="PS50089"/>
    </source>
</evidence>
<organism evidence="6 7">
    <name type="scientific">Ananas comosus</name>
    <name type="common">Pineapple</name>
    <name type="synonym">Ananas ananas</name>
    <dbReference type="NCBI Taxonomy" id="4615"/>
    <lineage>
        <taxon>Eukaryota</taxon>
        <taxon>Viridiplantae</taxon>
        <taxon>Streptophyta</taxon>
        <taxon>Embryophyta</taxon>
        <taxon>Tracheophyta</taxon>
        <taxon>Spermatophyta</taxon>
        <taxon>Magnoliopsida</taxon>
        <taxon>Liliopsida</taxon>
        <taxon>Poales</taxon>
        <taxon>Bromeliaceae</taxon>
        <taxon>Bromelioideae</taxon>
        <taxon>Ananas</taxon>
    </lineage>
</organism>
<dbReference type="GO" id="GO:0061630">
    <property type="term" value="F:ubiquitin protein ligase activity"/>
    <property type="evidence" value="ECO:0007669"/>
    <property type="project" value="TreeGrafter"/>
</dbReference>
<dbReference type="CDD" id="cd16454">
    <property type="entry name" value="RING-H2_PA-TM-RING"/>
    <property type="match status" value="1"/>
</dbReference>
<dbReference type="SMART" id="SM00184">
    <property type="entry name" value="RING"/>
    <property type="match status" value="1"/>
</dbReference>
<dbReference type="PROSITE" id="PS50089">
    <property type="entry name" value="ZF_RING_2"/>
    <property type="match status" value="1"/>
</dbReference>
<dbReference type="GO" id="GO:0008270">
    <property type="term" value="F:zinc ion binding"/>
    <property type="evidence" value="ECO:0007669"/>
    <property type="project" value="UniProtKB-KW"/>
</dbReference>
<sequence>MSSAAPHGGATASSSSAAVAVTRYYFCHQCCLAAATAADAACPLCHGHFLEEIDLPLCQNPSDPFFAICSLSLSPAAFVLRSPADAAALFHSDISPLHSQFSFRTLSEHRINKLLSLGARVHAVVVGVPPPPPDDLSGPPTGEGLCDFGNQVFDNELAEGPDFFGVPAAGSAVAALPEVEMAGGEGPCAVCQETFAAGGGATRFPCNHVFHRDCILPWLGLRNTCPECRFELRTEDEDAGGLGITAVFVIVMLPLSWDDPPQRTATVERSVPGRLIPQQ</sequence>
<evidence type="ECO:0000256" key="4">
    <source>
        <dbReference type="PROSITE-ProRule" id="PRU00175"/>
    </source>
</evidence>
<keyword evidence="1" id="KW-0479">Metal-binding</keyword>
<keyword evidence="3" id="KW-0862">Zinc</keyword>
<dbReference type="InterPro" id="IPR001841">
    <property type="entry name" value="Znf_RING"/>
</dbReference>
<protein>
    <submittedName>
        <fullName evidence="6">E3 ubiquitin-protein ligase RING1-like</fullName>
    </submittedName>
</protein>
<proteinExistence type="predicted"/>
<evidence type="ECO:0000313" key="7">
    <source>
        <dbReference type="Proteomes" id="UP000092600"/>
    </source>
</evidence>
<dbReference type="Pfam" id="PF13639">
    <property type="entry name" value="zf-RING_2"/>
    <property type="match status" value="1"/>
</dbReference>
<feature type="domain" description="RING-type" evidence="5">
    <location>
        <begin position="188"/>
        <end position="229"/>
    </location>
</feature>
<dbReference type="EMBL" id="LSRQ01004982">
    <property type="protein sequence ID" value="OAY68354.1"/>
    <property type="molecule type" value="Genomic_DNA"/>
</dbReference>
<dbReference type="AlphaFoldDB" id="A0A199UUB4"/>
<dbReference type="Proteomes" id="UP000092600">
    <property type="component" value="Unassembled WGS sequence"/>
</dbReference>
<accession>A0A199UUB4</accession>